<feature type="domain" description="NAD-dependent epimerase/dehydratase" evidence="2">
    <location>
        <begin position="9"/>
        <end position="223"/>
    </location>
</feature>
<dbReference type="PANTHER" id="PTHR43000">
    <property type="entry name" value="DTDP-D-GLUCOSE 4,6-DEHYDRATASE-RELATED"/>
    <property type="match status" value="1"/>
</dbReference>
<evidence type="ECO:0000259" key="2">
    <source>
        <dbReference type="Pfam" id="PF01370"/>
    </source>
</evidence>
<comment type="caution">
    <text evidence="3">The sequence shown here is derived from an EMBL/GenBank/DDBJ whole genome shotgun (WGS) entry which is preliminary data.</text>
</comment>
<name>A0A1F8H6P3_9BACT</name>
<dbReference type="EMBL" id="MGKS01000006">
    <property type="protein sequence ID" value="OGN32698.1"/>
    <property type="molecule type" value="Genomic_DNA"/>
</dbReference>
<organism evidence="3 4">
    <name type="scientific">Candidatus Yanofskybacteria bacterium RIFCSPLOWO2_02_FULL_43_10b</name>
    <dbReference type="NCBI Taxonomy" id="1802704"/>
    <lineage>
        <taxon>Bacteria</taxon>
        <taxon>Candidatus Yanofskyibacteriota</taxon>
    </lineage>
</organism>
<dbReference type="InterPro" id="IPR001509">
    <property type="entry name" value="Epimerase_deHydtase"/>
</dbReference>
<dbReference type="InterPro" id="IPR036291">
    <property type="entry name" value="NAD(P)-bd_dom_sf"/>
</dbReference>
<evidence type="ECO:0000313" key="4">
    <source>
        <dbReference type="Proteomes" id="UP000177676"/>
    </source>
</evidence>
<protein>
    <recommendedName>
        <fullName evidence="2">NAD-dependent epimerase/dehydratase domain-containing protein</fullName>
    </recommendedName>
</protein>
<dbReference type="Gene3D" id="3.40.50.720">
    <property type="entry name" value="NAD(P)-binding Rossmann-like Domain"/>
    <property type="match status" value="1"/>
</dbReference>
<gene>
    <name evidence="3" type="ORF">A3I92_00885</name>
</gene>
<evidence type="ECO:0000313" key="3">
    <source>
        <dbReference type="EMBL" id="OGN32698.1"/>
    </source>
</evidence>
<dbReference type="AlphaFoldDB" id="A0A1F8H6P3"/>
<dbReference type="SUPFAM" id="SSF51735">
    <property type="entry name" value="NAD(P)-binding Rossmann-fold domains"/>
    <property type="match status" value="1"/>
</dbReference>
<sequence length="313" mass="35853">MGRRVKKNIFITGSSGFIGRNLVEYLTAPAQSGNFSVLAPQHKDLELLDSTAVANFIKENAVQIVIHCANIGGGRDTDGLSGVVKKNLRIFFNIIRCLKHFEKLIHLGSGLEYGRRYWQPKMKEEYFNEHVPDDDAGFYKYLCAKYIESADVAVVNLRLFGVFGKYEKYLIKFISNAIARNILGLPIIIYQNARYDYIYIDDLMKIVEYFIDGKTTWKTYNVASGQSLDLASYARIINSVGENESEIIIRHQGLNNEYSADTSRLIKEVPEIAFTPAQEAIEKLYRWYKARKHLLDRDLLAADPYEKYFGINK</sequence>
<reference evidence="3 4" key="1">
    <citation type="journal article" date="2016" name="Nat. Commun.">
        <title>Thousands of microbial genomes shed light on interconnected biogeochemical processes in an aquifer system.</title>
        <authorList>
            <person name="Anantharaman K."/>
            <person name="Brown C.T."/>
            <person name="Hug L.A."/>
            <person name="Sharon I."/>
            <person name="Castelle C.J."/>
            <person name="Probst A.J."/>
            <person name="Thomas B.C."/>
            <person name="Singh A."/>
            <person name="Wilkins M.J."/>
            <person name="Karaoz U."/>
            <person name="Brodie E.L."/>
            <person name="Williams K.H."/>
            <person name="Hubbard S.S."/>
            <person name="Banfield J.F."/>
        </authorList>
    </citation>
    <scope>NUCLEOTIDE SEQUENCE [LARGE SCALE GENOMIC DNA]</scope>
</reference>
<accession>A0A1F8H6P3</accession>
<comment type="similarity">
    <text evidence="1">Belongs to the NAD(P)-dependent epimerase/dehydratase family.</text>
</comment>
<dbReference type="Proteomes" id="UP000177676">
    <property type="component" value="Unassembled WGS sequence"/>
</dbReference>
<evidence type="ECO:0000256" key="1">
    <source>
        <dbReference type="ARBA" id="ARBA00007637"/>
    </source>
</evidence>
<dbReference type="Pfam" id="PF01370">
    <property type="entry name" value="Epimerase"/>
    <property type="match status" value="1"/>
</dbReference>
<proteinExistence type="inferred from homology"/>